<feature type="transmembrane region" description="Helical" evidence="10">
    <location>
        <begin position="203"/>
        <end position="224"/>
    </location>
</feature>
<evidence type="ECO:0000256" key="1">
    <source>
        <dbReference type="ARBA" id="ARBA00004651"/>
    </source>
</evidence>
<dbReference type="PANTHER" id="PTHR10489:SF611">
    <property type="entry name" value="C-C CHEMOKINE RECEPTOR TYPE 6"/>
    <property type="match status" value="1"/>
</dbReference>
<reference evidence="12" key="1">
    <citation type="submission" date="2021-06" db="EMBL/GenBank/DDBJ databases">
        <authorList>
            <consortium name="Wellcome Sanger Institute Data Sharing"/>
        </authorList>
    </citation>
    <scope>NUCLEOTIDE SEQUENCE [LARGE SCALE GENOMIC DNA]</scope>
</reference>
<evidence type="ECO:0000256" key="3">
    <source>
        <dbReference type="ARBA" id="ARBA00022692"/>
    </source>
</evidence>
<sequence length="363" mass="41869">MESNYSYDYDEFTNYSSDTTEPNDTPCQMSEINEIVFNIIVYIYIIISLLGFVGNSLVIITYACYKKSKSMTDIFLLNVAIADILFVISLPLEVIHVKYSWVMGNFPCKLLKGMYNINLYSGMLLLACIGTDRYVAIVQAKRSFNFRSIAWFYSQIICLVVWIFAVAMSMPTFIFTKSIPLKNSTVCENSFPDSRYVVTLKTFIPSLQISVGFFLPLSVMIFCYSRIICTLSRTRNLQRHKAMHVVMAVMVTFILCHLPYNIALLYDVAKKFDTNYVCEERRILVKTIIFTKCLASFHACLNPILYAFIGVKFRSHFCKIMKDFWCLHKRFMPIRKTSPLTSDFISRKSSEMVDLNSASSFTM</sequence>
<feature type="transmembrane region" description="Helical" evidence="10">
    <location>
        <begin position="245"/>
        <end position="263"/>
    </location>
</feature>
<gene>
    <name evidence="12" type="primary">LOC114648627</name>
</gene>
<keyword evidence="13" id="KW-1185">Reference proteome</keyword>
<dbReference type="GeneTree" id="ENSGT01030000234667"/>
<dbReference type="GO" id="GO:0060326">
    <property type="term" value="P:cell chemotaxis"/>
    <property type="evidence" value="ECO:0007669"/>
    <property type="project" value="TreeGrafter"/>
</dbReference>
<dbReference type="Proteomes" id="UP000694620">
    <property type="component" value="Chromosome 3"/>
</dbReference>
<dbReference type="GO" id="GO:0019957">
    <property type="term" value="F:C-C chemokine binding"/>
    <property type="evidence" value="ECO:0007669"/>
    <property type="project" value="TreeGrafter"/>
</dbReference>
<organism evidence="12 13">
    <name type="scientific">Erpetoichthys calabaricus</name>
    <name type="common">Rope fish</name>
    <name type="synonym">Calamoichthys calabaricus</name>
    <dbReference type="NCBI Taxonomy" id="27687"/>
    <lineage>
        <taxon>Eukaryota</taxon>
        <taxon>Metazoa</taxon>
        <taxon>Chordata</taxon>
        <taxon>Craniata</taxon>
        <taxon>Vertebrata</taxon>
        <taxon>Euteleostomi</taxon>
        <taxon>Actinopterygii</taxon>
        <taxon>Polypteriformes</taxon>
        <taxon>Polypteridae</taxon>
        <taxon>Erpetoichthys</taxon>
    </lineage>
</organism>
<feature type="transmembrane region" description="Helical" evidence="10">
    <location>
        <begin position="39"/>
        <end position="63"/>
    </location>
</feature>
<accession>A0A8C4RE68</accession>
<reference evidence="12" key="2">
    <citation type="submission" date="2025-08" db="UniProtKB">
        <authorList>
            <consortium name="Ensembl"/>
        </authorList>
    </citation>
    <scope>IDENTIFICATION</scope>
</reference>
<dbReference type="GO" id="GO:0009897">
    <property type="term" value="C:external side of plasma membrane"/>
    <property type="evidence" value="ECO:0007669"/>
    <property type="project" value="TreeGrafter"/>
</dbReference>
<evidence type="ECO:0000256" key="5">
    <source>
        <dbReference type="ARBA" id="ARBA00023040"/>
    </source>
</evidence>
<evidence type="ECO:0000256" key="6">
    <source>
        <dbReference type="ARBA" id="ARBA00023136"/>
    </source>
</evidence>
<keyword evidence="4 10" id="KW-1133">Transmembrane helix</keyword>
<dbReference type="GO" id="GO:0006955">
    <property type="term" value="P:immune response"/>
    <property type="evidence" value="ECO:0007669"/>
    <property type="project" value="TreeGrafter"/>
</dbReference>
<dbReference type="PRINTS" id="PR00657">
    <property type="entry name" value="CCCHEMOKINER"/>
</dbReference>
<dbReference type="AlphaFoldDB" id="A0A8C4RE68"/>
<dbReference type="GO" id="GO:0019722">
    <property type="term" value="P:calcium-mediated signaling"/>
    <property type="evidence" value="ECO:0007669"/>
    <property type="project" value="TreeGrafter"/>
</dbReference>
<feature type="transmembrane region" description="Helical" evidence="10">
    <location>
        <begin position="117"/>
        <end position="138"/>
    </location>
</feature>
<dbReference type="PROSITE" id="PS00237">
    <property type="entry name" value="G_PROTEIN_RECEP_F1_1"/>
    <property type="match status" value="1"/>
</dbReference>
<evidence type="ECO:0000313" key="12">
    <source>
        <dbReference type="Ensembl" id="ENSECRP00000001263.1"/>
    </source>
</evidence>
<dbReference type="InterPro" id="IPR000276">
    <property type="entry name" value="GPCR_Rhodpsn"/>
</dbReference>
<dbReference type="SUPFAM" id="SSF81321">
    <property type="entry name" value="Family A G protein-coupled receptor-like"/>
    <property type="match status" value="1"/>
</dbReference>
<evidence type="ECO:0000256" key="4">
    <source>
        <dbReference type="ARBA" id="ARBA00022989"/>
    </source>
</evidence>
<evidence type="ECO:0000256" key="9">
    <source>
        <dbReference type="RuleBase" id="RU000688"/>
    </source>
</evidence>
<feature type="transmembrane region" description="Helical" evidence="10">
    <location>
        <begin position="75"/>
        <end position="97"/>
    </location>
</feature>
<feature type="domain" description="G-protein coupled receptors family 1 profile" evidence="11">
    <location>
        <begin position="54"/>
        <end position="306"/>
    </location>
</feature>
<name>A0A8C4RE68_ERPCA</name>
<keyword evidence="8 9" id="KW-0807">Transducer</keyword>
<dbReference type="GO" id="GO:0016493">
    <property type="term" value="F:C-C chemokine receptor activity"/>
    <property type="evidence" value="ECO:0007669"/>
    <property type="project" value="TreeGrafter"/>
</dbReference>
<feature type="transmembrane region" description="Helical" evidence="10">
    <location>
        <begin position="150"/>
        <end position="174"/>
    </location>
</feature>
<keyword evidence="3 9" id="KW-0812">Transmembrane</keyword>
<dbReference type="Ensembl" id="ENSECRT00000001286.1">
    <property type="protein sequence ID" value="ENSECRP00000001263.1"/>
    <property type="gene ID" value="ENSECRG00000000882.1"/>
</dbReference>
<evidence type="ECO:0000256" key="2">
    <source>
        <dbReference type="ARBA" id="ARBA00022475"/>
    </source>
</evidence>
<evidence type="ECO:0000256" key="7">
    <source>
        <dbReference type="ARBA" id="ARBA00023170"/>
    </source>
</evidence>
<evidence type="ECO:0000256" key="10">
    <source>
        <dbReference type="SAM" id="Phobius"/>
    </source>
</evidence>
<evidence type="ECO:0000259" key="11">
    <source>
        <dbReference type="PROSITE" id="PS50262"/>
    </source>
</evidence>
<dbReference type="Gene3D" id="1.20.1070.10">
    <property type="entry name" value="Rhodopsin 7-helix transmembrane proteins"/>
    <property type="match status" value="1"/>
</dbReference>
<keyword evidence="2" id="KW-1003">Cell membrane</keyword>
<dbReference type="InterPro" id="IPR000355">
    <property type="entry name" value="Chemokine_rcpt"/>
</dbReference>
<proteinExistence type="inferred from homology"/>
<dbReference type="PRINTS" id="PR00237">
    <property type="entry name" value="GPCRRHODOPSN"/>
</dbReference>
<dbReference type="Pfam" id="PF00001">
    <property type="entry name" value="7tm_1"/>
    <property type="match status" value="1"/>
</dbReference>
<evidence type="ECO:0000256" key="8">
    <source>
        <dbReference type="ARBA" id="ARBA00023224"/>
    </source>
</evidence>
<keyword evidence="5 9" id="KW-0297">G-protein coupled receptor</keyword>
<evidence type="ECO:0000313" key="13">
    <source>
        <dbReference type="Proteomes" id="UP000694620"/>
    </source>
</evidence>
<dbReference type="PANTHER" id="PTHR10489">
    <property type="entry name" value="CELL ADHESION MOLECULE"/>
    <property type="match status" value="1"/>
</dbReference>
<dbReference type="PROSITE" id="PS50262">
    <property type="entry name" value="G_PROTEIN_RECEP_F1_2"/>
    <property type="match status" value="1"/>
</dbReference>
<comment type="subcellular location">
    <subcellularLocation>
        <location evidence="1">Cell membrane</location>
        <topology evidence="1">Multi-pass membrane protein</topology>
    </subcellularLocation>
</comment>
<dbReference type="InterPro" id="IPR050119">
    <property type="entry name" value="CCR1-9-like"/>
</dbReference>
<dbReference type="GO" id="GO:0007204">
    <property type="term" value="P:positive regulation of cytosolic calcium ion concentration"/>
    <property type="evidence" value="ECO:0007669"/>
    <property type="project" value="TreeGrafter"/>
</dbReference>
<protein>
    <submittedName>
        <fullName evidence="12">C-C chemokine receptor type 6-like</fullName>
    </submittedName>
</protein>
<keyword evidence="7 9" id="KW-0675">Receptor</keyword>
<feature type="transmembrane region" description="Helical" evidence="10">
    <location>
        <begin position="283"/>
        <end position="309"/>
    </location>
</feature>
<comment type="similarity">
    <text evidence="9">Belongs to the G-protein coupled receptor 1 family.</text>
</comment>
<dbReference type="InterPro" id="IPR017452">
    <property type="entry name" value="GPCR_Rhodpsn_7TM"/>
</dbReference>
<reference evidence="12" key="3">
    <citation type="submission" date="2025-09" db="UniProtKB">
        <authorList>
            <consortium name="Ensembl"/>
        </authorList>
    </citation>
    <scope>IDENTIFICATION</scope>
</reference>
<keyword evidence="6 10" id="KW-0472">Membrane</keyword>